<evidence type="ECO:0000256" key="5">
    <source>
        <dbReference type="SAM" id="MobiDB-lite"/>
    </source>
</evidence>
<dbReference type="Proteomes" id="UP001497623">
    <property type="component" value="Unassembled WGS sequence"/>
</dbReference>
<feature type="transmembrane region" description="Helical" evidence="6">
    <location>
        <begin position="307"/>
        <end position="332"/>
    </location>
</feature>
<evidence type="ECO:0000256" key="2">
    <source>
        <dbReference type="ARBA" id="ARBA00022692"/>
    </source>
</evidence>
<feature type="transmembrane region" description="Helical" evidence="6">
    <location>
        <begin position="400"/>
        <end position="422"/>
    </location>
</feature>
<feature type="transmembrane region" description="Helical" evidence="6">
    <location>
        <begin position="372"/>
        <end position="393"/>
    </location>
</feature>
<dbReference type="GO" id="GO:0016020">
    <property type="term" value="C:membrane"/>
    <property type="evidence" value="ECO:0007669"/>
    <property type="project" value="UniProtKB-SubCell"/>
</dbReference>
<protein>
    <recommendedName>
        <fullName evidence="9">Solute carrier family 35 member F5</fullName>
    </recommendedName>
</protein>
<evidence type="ECO:0000256" key="1">
    <source>
        <dbReference type="ARBA" id="ARBA00004141"/>
    </source>
</evidence>
<name>A0AAV2RCI8_MEGNR</name>
<feature type="region of interest" description="Disordered" evidence="5">
    <location>
        <begin position="96"/>
        <end position="121"/>
    </location>
</feature>
<evidence type="ECO:0000313" key="8">
    <source>
        <dbReference type="Proteomes" id="UP001497623"/>
    </source>
</evidence>
<gene>
    <name evidence="7" type="ORF">MNOR_LOCUS22398</name>
</gene>
<comment type="subcellular location">
    <subcellularLocation>
        <location evidence="1">Membrane</location>
        <topology evidence="1">Multi-pass membrane protein</topology>
    </subcellularLocation>
</comment>
<keyword evidence="4 6" id="KW-0472">Membrane</keyword>
<evidence type="ECO:0000256" key="4">
    <source>
        <dbReference type="ARBA" id="ARBA00023136"/>
    </source>
</evidence>
<organism evidence="7 8">
    <name type="scientific">Meganyctiphanes norvegica</name>
    <name type="common">Northern krill</name>
    <name type="synonym">Thysanopoda norvegica</name>
    <dbReference type="NCBI Taxonomy" id="48144"/>
    <lineage>
        <taxon>Eukaryota</taxon>
        <taxon>Metazoa</taxon>
        <taxon>Ecdysozoa</taxon>
        <taxon>Arthropoda</taxon>
        <taxon>Crustacea</taxon>
        <taxon>Multicrustacea</taxon>
        <taxon>Malacostraca</taxon>
        <taxon>Eumalacostraca</taxon>
        <taxon>Eucarida</taxon>
        <taxon>Euphausiacea</taxon>
        <taxon>Euphausiidae</taxon>
        <taxon>Meganyctiphanes</taxon>
    </lineage>
</organism>
<dbReference type="AlphaFoldDB" id="A0AAV2RCI8"/>
<accession>A0AAV2RCI8</accession>
<dbReference type="PANTHER" id="PTHR23051:SF0">
    <property type="entry name" value="SOLUTE CARRIER FAMILY 35 MEMBER F5"/>
    <property type="match status" value="1"/>
</dbReference>
<sequence>MNSVPEKKKVYLDIFLKIYDIVYIVNYHITAFNFKRFDFTQFPFRSKNYCFTIIHVYMNGYGHWRYIAIITMNHSEINRQLPDASRVELSAPNLPDASLEESSFDYEPPQPLPESETNVNRKGDECPVKVYVRKGLHEHNDCPLEYEVSADEGVEKYMDITTYDDVKALKWLEDGITKLIMKGITKLIMKAIFFILWFVRNHSYDKTYRISNISLMNHTSSIQRKFDFFLSAMITAPEIRTPFRLAKLVCRDVVLQIITGVTLGRIQGLVLGDESFTLCHQWSLKVSIPLCVYLCQLQIEIPNIADYYFLIGFVGLFNVILLWPGFLLLDLLDWEKFEWPNSEQLMYMAINGIIGTVLSELLWLWGCFLTSSLMATLSLSLTIPLTMAVDTWLKGIHYSWLFYVGAIPMMISFLSVTLFTHYETWDPVWDGINALYSCICQRNTMYSLVDSEIIERESLIEDSNCGITNLGLEDDDDDSISDGDIGDAQVRDLDEVDKRSIGSASDSFSSHQQSNGLTASVQSTVVSSNIMNHV</sequence>
<keyword evidence="3 6" id="KW-1133">Transmembrane helix</keyword>
<feature type="non-terminal residue" evidence="7">
    <location>
        <position position="534"/>
    </location>
</feature>
<evidence type="ECO:0000256" key="3">
    <source>
        <dbReference type="ARBA" id="ARBA00022989"/>
    </source>
</evidence>
<keyword evidence="8" id="KW-1185">Reference proteome</keyword>
<dbReference type="EMBL" id="CAXKWB010018814">
    <property type="protein sequence ID" value="CAL4121227.1"/>
    <property type="molecule type" value="Genomic_DNA"/>
</dbReference>
<dbReference type="PANTHER" id="PTHR23051">
    <property type="entry name" value="SOLUTE CARRIER FAMILY 35, MEMBER F5"/>
    <property type="match status" value="1"/>
</dbReference>
<evidence type="ECO:0000313" key="7">
    <source>
        <dbReference type="EMBL" id="CAL4121227.1"/>
    </source>
</evidence>
<feature type="transmembrane region" description="Helical" evidence="6">
    <location>
        <begin position="344"/>
        <end position="366"/>
    </location>
</feature>
<evidence type="ECO:0000256" key="6">
    <source>
        <dbReference type="SAM" id="Phobius"/>
    </source>
</evidence>
<proteinExistence type="predicted"/>
<reference evidence="7 8" key="1">
    <citation type="submission" date="2024-05" db="EMBL/GenBank/DDBJ databases">
        <authorList>
            <person name="Wallberg A."/>
        </authorList>
    </citation>
    <scope>NUCLEOTIDE SEQUENCE [LARGE SCALE GENOMIC DNA]</scope>
</reference>
<keyword evidence="2 6" id="KW-0812">Transmembrane</keyword>
<evidence type="ECO:0008006" key="9">
    <source>
        <dbReference type="Google" id="ProtNLM"/>
    </source>
</evidence>
<comment type="caution">
    <text evidence="7">The sequence shown here is derived from an EMBL/GenBank/DDBJ whole genome shotgun (WGS) entry which is preliminary data.</text>
</comment>